<protein>
    <recommendedName>
        <fullName evidence="2">DUF4178 domain-containing protein</fullName>
    </recommendedName>
</protein>
<keyword evidence="4" id="KW-1185">Reference proteome</keyword>
<evidence type="ECO:0000256" key="1">
    <source>
        <dbReference type="SAM" id="MobiDB-lite"/>
    </source>
</evidence>
<dbReference type="RefSeq" id="WP_188538436.1">
    <property type="nucleotide sequence ID" value="NZ_BMEQ01000017.1"/>
</dbReference>
<dbReference type="Proteomes" id="UP000638848">
    <property type="component" value="Unassembled WGS sequence"/>
</dbReference>
<evidence type="ECO:0000313" key="3">
    <source>
        <dbReference type="EMBL" id="GGG63715.1"/>
    </source>
</evidence>
<dbReference type="InterPro" id="IPR025235">
    <property type="entry name" value="DUF4178"/>
</dbReference>
<dbReference type="EMBL" id="BMEQ01000017">
    <property type="protein sequence ID" value="GGG63715.1"/>
    <property type="molecule type" value="Genomic_DNA"/>
</dbReference>
<accession>A0A917LWM5</accession>
<feature type="region of interest" description="Disordered" evidence="1">
    <location>
        <begin position="1"/>
        <end position="22"/>
    </location>
</feature>
<evidence type="ECO:0000313" key="4">
    <source>
        <dbReference type="Proteomes" id="UP000638848"/>
    </source>
</evidence>
<feature type="domain" description="DUF4178" evidence="2">
    <location>
        <begin position="28"/>
        <end position="157"/>
    </location>
</feature>
<comment type="caution">
    <text evidence="3">The sequence shown here is derived from an EMBL/GenBank/DDBJ whole genome shotgun (WGS) entry which is preliminary data.</text>
</comment>
<gene>
    <name evidence="3" type="ORF">GCM10011374_28990</name>
</gene>
<reference evidence="3" key="1">
    <citation type="journal article" date="2014" name="Int. J. Syst. Evol. Microbiol.">
        <title>Complete genome sequence of Corynebacterium casei LMG S-19264T (=DSM 44701T), isolated from a smear-ripened cheese.</title>
        <authorList>
            <consortium name="US DOE Joint Genome Institute (JGI-PGF)"/>
            <person name="Walter F."/>
            <person name="Albersmeier A."/>
            <person name="Kalinowski J."/>
            <person name="Ruckert C."/>
        </authorList>
    </citation>
    <scope>NUCLEOTIDE SEQUENCE</scope>
    <source>
        <strain evidence="3">CGMCC 1.12187</strain>
    </source>
</reference>
<dbReference type="AlphaFoldDB" id="A0A917LWM5"/>
<sequence>MDGHGERPFGPGNPVRPGRRPSLETIALGDVVTIRGERMVYEGEIMLSEDGYHWQELRMAGSPERYLGVEYTPEPELTLWSAVEVPGVEPGPRTLDVNGRRYRREERGTARFRAVNVPGLPEHGTCDYVDYVAEDGTLMSFERFQGGAWEASAGVPVHRSEVEVTAGTRPA</sequence>
<dbReference type="Pfam" id="PF13785">
    <property type="entry name" value="DUF4178"/>
    <property type="match status" value="1"/>
</dbReference>
<proteinExistence type="predicted"/>
<organism evidence="3 4">
    <name type="scientific">Kocuria dechangensis</name>
    <dbReference type="NCBI Taxonomy" id="1176249"/>
    <lineage>
        <taxon>Bacteria</taxon>
        <taxon>Bacillati</taxon>
        <taxon>Actinomycetota</taxon>
        <taxon>Actinomycetes</taxon>
        <taxon>Micrococcales</taxon>
        <taxon>Micrococcaceae</taxon>
        <taxon>Kocuria</taxon>
    </lineage>
</organism>
<reference evidence="3" key="2">
    <citation type="submission" date="2020-09" db="EMBL/GenBank/DDBJ databases">
        <authorList>
            <person name="Sun Q."/>
            <person name="Zhou Y."/>
        </authorList>
    </citation>
    <scope>NUCLEOTIDE SEQUENCE</scope>
    <source>
        <strain evidence="3">CGMCC 1.12187</strain>
    </source>
</reference>
<evidence type="ECO:0000259" key="2">
    <source>
        <dbReference type="Pfam" id="PF13785"/>
    </source>
</evidence>
<name>A0A917LWM5_9MICC</name>